<dbReference type="InterPro" id="IPR009200">
    <property type="entry name" value="DUF1269_membrane"/>
</dbReference>
<keyword evidence="2" id="KW-0812">Transmembrane</keyword>
<dbReference type="RefSeq" id="WP_092865116.1">
    <property type="nucleotide sequence ID" value="NZ_FPCH01000001.1"/>
</dbReference>
<feature type="compositionally biased region" description="Pro residues" evidence="1">
    <location>
        <begin position="162"/>
        <end position="180"/>
    </location>
</feature>
<evidence type="ECO:0000313" key="4">
    <source>
        <dbReference type="Proteomes" id="UP000199423"/>
    </source>
</evidence>
<dbReference type="Proteomes" id="UP000199423">
    <property type="component" value="Unassembled WGS sequence"/>
</dbReference>
<dbReference type="OrthoDB" id="275223at2"/>
<evidence type="ECO:0000256" key="2">
    <source>
        <dbReference type="SAM" id="Phobius"/>
    </source>
</evidence>
<reference evidence="4" key="1">
    <citation type="submission" date="2016-10" db="EMBL/GenBank/DDBJ databases">
        <authorList>
            <person name="Varghese N."/>
            <person name="Submissions S."/>
        </authorList>
    </citation>
    <scope>NUCLEOTIDE SEQUENCE [LARGE SCALE GENOMIC DNA]</scope>
    <source>
        <strain evidence="4">DSM 1565</strain>
    </source>
</reference>
<gene>
    <name evidence="3" type="ORF">SAMN04488557_1061</name>
</gene>
<accession>A0A1I7N1X7</accession>
<dbReference type="Pfam" id="PF06897">
    <property type="entry name" value="DUF1269"/>
    <property type="match status" value="1"/>
</dbReference>
<dbReference type="AlphaFoldDB" id="A0A1I7N1X7"/>
<protein>
    <submittedName>
        <fullName evidence="3">Uncharacterized membrane protein</fullName>
    </submittedName>
</protein>
<feature type="transmembrane region" description="Helical" evidence="2">
    <location>
        <begin position="81"/>
        <end position="99"/>
    </location>
</feature>
<keyword evidence="2" id="KW-1133">Transmembrane helix</keyword>
<keyword evidence="2" id="KW-0472">Membrane</keyword>
<dbReference type="EMBL" id="FPCH01000001">
    <property type="protein sequence ID" value="SFV28660.1"/>
    <property type="molecule type" value="Genomic_DNA"/>
</dbReference>
<proteinExistence type="predicted"/>
<dbReference type="STRING" id="51670.SAMN04488557_1061"/>
<organism evidence="3 4">
    <name type="scientific">Hyphomicrobium facile</name>
    <dbReference type="NCBI Taxonomy" id="51670"/>
    <lineage>
        <taxon>Bacteria</taxon>
        <taxon>Pseudomonadati</taxon>
        <taxon>Pseudomonadota</taxon>
        <taxon>Alphaproteobacteria</taxon>
        <taxon>Hyphomicrobiales</taxon>
        <taxon>Hyphomicrobiaceae</taxon>
        <taxon>Hyphomicrobium</taxon>
    </lineage>
</organism>
<name>A0A1I7N1X7_9HYPH</name>
<feature type="region of interest" description="Disordered" evidence="1">
    <location>
        <begin position="156"/>
        <end position="180"/>
    </location>
</feature>
<feature type="transmembrane region" description="Helical" evidence="2">
    <location>
        <begin position="52"/>
        <end position="75"/>
    </location>
</feature>
<evidence type="ECO:0000313" key="3">
    <source>
        <dbReference type="EMBL" id="SFV28660.1"/>
    </source>
</evidence>
<sequence length="180" mass="18984">MSDLIVIVYPTEAKAEEMRAKLLDLQNQYLLSIGDAVIAVRREDGKVRLNQLLNTTAAGAVTGGFWGTLVGLIFLMPLLGAAVGVASGALGGALADYGINDDFMKKLASKLKPGSAALFVEIRKMTEDKVLEAIKGTGGELLQTSLDHTKEQALREAISAHLPPPPEASPPPNPNPNPTS</sequence>
<evidence type="ECO:0000256" key="1">
    <source>
        <dbReference type="SAM" id="MobiDB-lite"/>
    </source>
</evidence>
<keyword evidence="4" id="KW-1185">Reference proteome</keyword>